<dbReference type="GO" id="GO:0005737">
    <property type="term" value="C:cytoplasm"/>
    <property type="evidence" value="ECO:0007669"/>
    <property type="project" value="TreeGrafter"/>
</dbReference>
<dbReference type="Proteomes" id="UP000218327">
    <property type="component" value="Unassembled WGS sequence"/>
</dbReference>
<name>A0A2A5B0H8_9GAMM</name>
<dbReference type="PANTHER" id="PTHR13847">
    <property type="entry name" value="SARCOSINE DEHYDROGENASE-RELATED"/>
    <property type="match status" value="1"/>
</dbReference>
<reference evidence="4" key="1">
    <citation type="submission" date="2017-08" db="EMBL/GenBank/DDBJ databases">
        <title>A dynamic microbial community with high functional redundancy inhabits the cold, oxic subseafloor aquifer.</title>
        <authorList>
            <person name="Tully B.J."/>
            <person name="Wheat C.G."/>
            <person name="Glazer B.T."/>
            <person name="Huber J.A."/>
        </authorList>
    </citation>
    <scope>NUCLEOTIDE SEQUENCE [LARGE SCALE GENOMIC DNA]</scope>
</reference>
<dbReference type="EMBL" id="NVVJ01000021">
    <property type="protein sequence ID" value="PCJ24992.1"/>
    <property type="molecule type" value="Genomic_DNA"/>
</dbReference>
<dbReference type="GO" id="GO:0016491">
    <property type="term" value="F:oxidoreductase activity"/>
    <property type="evidence" value="ECO:0007669"/>
    <property type="project" value="UniProtKB-KW"/>
</dbReference>
<keyword evidence="1" id="KW-0560">Oxidoreductase</keyword>
<gene>
    <name evidence="3" type="ORF">COA96_08345</name>
</gene>
<evidence type="ECO:0000259" key="2">
    <source>
        <dbReference type="Pfam" id="PF01266"/>
    </source>
</evidence>
<proteinExistence type="predicted"/>
<dbReference type="Gene3D" id="3.30.9.10">
    <property type="entry name" value="D-Amino Acid Oxidase, subunit A, domain 2"/>
    <property type="match status" value="1"/>
</dbReference>
<evidence type="ECO:0000313" key="4">
    <source>
        <dbReference type="Proteomes" id="UP000218327"/>
    </source>
</evidence>
<comment type="caution">
    <text evidence="3">The sequence shown here is derived from an EMBL/GenBank/DDBJ whole genome shotgun (WGS) entry which is preliminary data.</text>
</comment>
<dbReference type="SUPFAM" id="SSF51905">
    <property type="entry name" value="FAD/NAD(P)-binding domain"/>
    <property type="match status" value="1"/>
</dbReference>
<organism evidence="3 4">
    <name type="scientific">SAR86 cluster bacterium</name>
    <dbReference type="NCBI Taxonomy" id="2030880"/>
    <lineage>
        <taxon>Bacteria</taxon>
        <taxon>Pseudomonadati</taxon>
        <taxon>Pseudomonadota</taxon>
        <taxon>Gammaproteobacteria</taxon>
        <taxon>SAR86 cluster</taxon>
    </lineage>
</organism>
<dbReference type="InterPro" id="IPR006076">
    <property type="entry name" value="FAD-dep_OxRdtase"/>
</dbReference>
<dbReference type="Pfam" id="PF01266">
    <property type="entry name" value="DAO"/>
    <property type="match status" value="1"/>
</dbReference>
<accession>A0A2A5B0H8</accession>
<sequence>MNKLTFPQYRQLSGWNALLPPRADIRVLRKEIDVDVAIVGAGYTGIAAAKRWHEIAPADEIAIIDSSVLGEGSPGRNSGFLLEIALANDAQPKQIQRMQQCNQLIAGAMNKIRLAVEESDIDCQLEHTGTYRAAAGSVGAKALEQYRAFLQAADLPFENLDRNSLQQRLGTSHYQDGLYSPHCYLAQPAALIKALSQQLADEIQLYENTPATQIQKVNDHWLIETPEGEIKAKKIILANNAFSKMLGVGKSRMVAIYTYAGLTPPLDNEALDLFGSDKSWGLLPTHRLGSTLRKTADGRLMIRSQYDYEKEIQTELVSKELKKKLLTRYPKAGELEFEHVWGGAVGFTLNGGAIWGEIKPGLFASSGCNGGGVVKGTLFGELLADLANGKSVPDVSSLFGKASWMPGEPFREIGFRVISALEKYRGRAEL</sequence>
<dbReference type="PANTHER" id="PTHR13847:SF281">
    <property type="entry name" value="FAD DEPENDENT OXIDOREDUCTASE DOMAIN-CONTAINING PROTEIN"/>
    <property type="match status" value="1"/>
</dbReference>
<dbReference type="InterPro" id="IPR036188">
    <property type="entry name" value="FAD/NAD-bd_sf"/>
</dbReference>
<evidence type="ECO:0000256" key="1">
    <source>
        <dbReference type="ARBA" id="ARBA00023002"/>
    </source>
</evidence>
<dbReference type="AlphaFoldDB" id="A0A2A5B0H8"/>
<feature type="domain" description="FAD dependent oxidoreductase" evidence="2">
    <location>
        <begin position="35"/>
        <end position="386"/>
    </location>
</feature>
<evidence type="ECO:0000313" key="3">
    <source>
        <dbReference type="EMBL" id="PCJ24992.1"/>
    </source>
</evidence>
<dbReference type="Gene3D" id="3.50.50.60">
    <property type="entry name" value="FAD/NAD(P)-binding domain"/>
    <property type="match status" value="1"/>
</dbReference>
<protein>
    <submittedName>
        <fullName evidence="3">FAD-dependent oxidoreductase</fullName>
    </submittedName>
</protein>